<organism evidence="2 3">
    <name type="scientific">Rhodospira trueperi</name>
    <dbReference type="NCBI Taxonomy" id="69960"/>
    <lineage>
        <taxon>Bacteria</taxon>
        <taxon>Pseudomonadati</taxon>
        <taxon>Pseudomonadota</taxon>
        <taxon>Alphaproteobacteria</taxon>
        <taxon>Rhodospirillales</taxon>
        <taxon>Rhodospirillaceae</taxon>
        <taxon>Rhodospira</taxon>
    </lineage>
</organism>
<accession>A0A1G6YU75</accession>
<keyword evidence="1" id="KW-0472">Membrane</keyword>
<keyword evidence="3" id="KW-1185">Reference proteome</keyword>
<protein>
    <recommendedName>
        <fullName evidence="4">DUF4760 domain-containing protein</fullName>
    </recommendedName>
</protein>
<name>A0A1G6YU75_9PROT</name>
<reference evidence="2 3" key="1">
    <citation type="submission" date="2016-10" db="EMBL/GenBank/DDBJ databases">
        <authorList>
            <person name="de Groot N.N."/>
        </authorList>
    </citation>
    <scope>NUCLEOTIDE SEQUENCE [LARGE SCALE GENOMIC DNA]</scope>
    <source>
        <strain evidence="2 3">ATCC 700224</strain>
    </source>
</reference>
<dbReference type="STRING" id="69960.SAMN05421720_102122"/>
<keyword evidence="1" id="KW-1133">Transmembrane helix</keyword>
<dbReference type="AlphaFoldDB" id="A0A1G6YU75"/>
<evidence type="ECO:0000313" key="2">
    <source>
        <dbReference type="EMBL" id="SDD93603.1"/>
    </source>
</evidence>
<feature type="transmembrane region" description="Helical" evidence="1">
    <location>
        <begin position="27"/>
        <end position="48"/>
    </location>
</feature>
<evidence type="ECO:0000256" key="1">
    <source>
        <dbReference type="SAM" id="Phobius"/>
    </source>
</evidence>
<keyword evidence="1" id="KW-0812">Transmembrane</keyword>
<evidence type="ECO:0000313" key="3">
    <source>
        <dbReference type="Proteomes" id="UP000199412"/>
    </source>
</evidence>
<gene>
    <name evidence="2" type="ORF">SAMN05421720_102122</name>
</gene>
<dbReference type="EMBL" id="FNAP01000002">
    <property type="protein sequence ID" value="SDD93603.1"/>
    <property type="molecule type" value="Genomic_DNA"/>
</dbReference>
<dbReference type="RefSeq" id="WP_143027081.1">
    <property type="nucleotide sequence ID" value="NZ_FNAP01000002.1"/>
</dbReference>
<sequence length="196" mass="21892">MPESTPTVGGEMEIFSWVAVLPWASDWIGVVGLILTLGGLVWSIVMATRARSAAVQAKDAARAAADAMVRHQETVGIEVAIGKVGDLITLYTSNKRHAVPDKLDWLIEFLDRLRHGPHVRSVEDRREIQGYVNDLSEIHRDLLGRDFAEPLDPNADASRDVEKQKYYRFHEVFSNLRGFLRDLEAAGRQEQDNGTG</sequence>
<proteinExistence type="predicted"/>
<dbReference type="Proteomes" id="UP000199412">
    <property type="component" value="Unassembled WGS sequence"/>
</dbReference>
<evidence type="ECO:0008006" key="4">
    <source>
        <dbReference type="Google" id="ProtNLM"/>
    </source>
</evidence>